<proteinExistence type="predicted"/>
<name>A0A4U0MUK2_9ACTN</name>
<protein>
    <submittedName>
        <fullName evidence="1">Type II toxin-antitoxin system Phd/YefM family antitoxin</fullName>
    </submittedName>
</protein>
<sequence>MVSVERTEAADDFSRLVALVEETGERVTLTEDDQVVGVLIPAAELAALEYWAQRHHGRPIPLPNAAEERPPGPAEHGPYMQYVHMDGGCMTFTRGRMVVAELRPADWFDWLEQQAVYGRQGYMSPEQSAAFAEFLARQPPVGEQ</sequence>
<accession>A0A4U0MUK2</accession>
<dbReference type="AlphaFoldDB" id="A0A4U0MUK2"/>
<keyword evidence="2" id="KW-1185">Reference proteome</keyword>
<gene>
    <name evidence="1" type="ORF">FCH28_30170</name>
</gene>
<reference evidence="1 2" key="1">
    <citation type="submission" date="2019-04" db="EMBL/GenBank/DDBJ databases">
        <title>Streptomyces piniterrae sp. nov., a heliquinomycin-producing actinomycete isolated from rhizosphere soil of Pinus yunnanensis.</title>
        <authorList>
            <person name="Zhuang X."/>
            <person name="Zhao J."/>
        </authorList>
    </citation>
    <scope>NUCLEOTIDE SEQUENCE [LARGE SCALE GENOMIC DNA]</scope>
    <source>
        <strain evidence="2">jys28</strain>
    </source>
</reference>
<evidence type="ECO:0000313" key="2">
    <source>
        <dbReference type="Proteomes" id="UP000308697"/>
    </source>
</evidence>
<dbReference type="Proteomes" id="UP000308697">
    <property type="component" value="Unassembled WGS sequence"/>
</dbReference>
<dbReference type="OrthoDB" id="4180454at2"/>
<evidence type="ECO:0000313" key="1">
    <source>
        <dbReference type="EMBL" id="TJZ44680.1"/>
    </source>
</evidence>
<dbReference type="EMBL" id="SUMB01000012">
    <property type="protein sequence ID" value="TJZ44680.1"/>
    <property type="molecule type" value="Genomic_DNA"/>
</dbReference>
<organism evidence="1 2">
    <name type="scientific">Streptomyces piniterrae</name>
    <dbReference type="NCBI Taxonomy" id="2571125"/>
    <lineage>
        <taxon>Bacteria</taxon>
        <taxon>Bacillati</taxon>
        <taxon>Actinomycetota</taxon>
        <taxon>Actinomycetes</taxon>
        <taxon>Kitasatosporales</taxon>
        <taxon>Streptomycetaceae</taxon>
        <taxon>Streptomyces</taxon>
    </lineage>
</organism>
<comment type="caution">
    <text evidence="1">The sequence shown here is derived from an EMBL/GenBank/DDBJ whole genome shotgun (WGS) entry which is preliminary data.</text>
</comment>